<dbReference type="SUPFAM" id="SSF50044">
    <property type="entry name" value="SH3-domain"/>
    <property type="match status" value="1"/>
</dbReference>
<dbReference type="OrthoDB" id="2316821at2759"/>
<dbReference type="SUPFAM" id="SSF48403">
    <property type="entry name" value="Ankyrin repeat"/>
    <property type="match status" value="1"/>
</dbReference>
<dbReference type="InterPro" id="IPR036770">
    <property type="entry name" value="Ankyrin_rpt-contain_sf"/>
</dbReference>
<dbReference type="InterPro" id="IPR036028">
    <property type="entry name" value="SH3-like_dom_sf"/>
</dbReference>
<dbReference type="InterPro" id="IPR002110">
    <property type="entry name" value="Ankyrin_rpt"/>
</dbReference>
<feature type="compositionally biased region" description="Polar residues" evidence="4">
    <location>
        <begin position="615"/>
        <end position="627"/>
    </location>
</feature>
<feature type="region of interest" description="Disordered" evidence="4">
    <location>
        <begin position="601"/>
        <end position="644"/>
    </location>
</feature>
<evidence type="ECO:0000256" key="2">
    <source>
        <dbReference type="ARBA" id="ARBA00023043"/>
    </source>
</evidence>
<evidence type="ECO:0000313" key="5">
    <source>
        <dbReference type="EMBL" id="KXS11701.1"/>
    </source>
</evidence>
<dbReference type="Gene3D" id="1.25.40.20">
    <property type="entry name" value="Ankyrin repeat-containing domain"/>
    <property type="match status" value="2"/>
</dbReference>
<dbReference type="PROSITE" id="PS50297">
    <property type="entry name" value="ANK_REP_REGION"/>
    <property type="match status" value="1"/>
</dbReference>
<accession>A0A139A4H8</accession>
<reference evidence="5 6" key="1">
    <citation type="journal article" date="2015" name="Genome Biol. Evol.">
        <title>Phylogenomic analyses indicate that early fungi evolved digesting cell walls of algal ancestors of land plants.</title>
        <authorList>
            <person name="Chang Y."/>
            <person name="Wang S."/>
            <person name="Sekimoto S."/>
            <person name="Aerts A.L."/>
            <person name="Choi C."/>
            <person name="Clum A."/>
            <person name="LaButti K.M."/>
            <person name="Lindquist E.A."/>
            <person name="Yee Ngan C."/>
            <person name="Ohm R.A."/>
            <person name="Salamov A.A."/>
            <person name="Grigoriev I.V."/>
            <person name="Spatafora J.W."/>
            <person name="Berbee M.L."/>
        </authorList>
    </citation>
    <scope>NUCLEOTIDE SEQUENCE [LARGE SCALE GENOMIC DNA]</scope>
    <source>
        <strain evidence="5 6">JEL478</strain>
    </source>
</reference>
<name>A0A139A4H8_GONPJ</name>
<evidence type="ECO:0000256" key="3">
    <source>
        <dbReference type="PROSITE-ProRule" id="PRU00023"/>
    </source>
</evidence>
<dbReference type="SMART" id="SM00248">
    <property type="entry name" value="ANK"/>
    <property type="match status" value="3"/>
</dbReference>
<sequence length="644" mass="69764">MPGPDAQLIDTVESGQIALVNKALDGGASPNARKRVTVSWTHNKDGLSLTKRDTIQCESALALAVVSGRADIVEVLLRRGSDPDVKVEWKIPLWYNKTTFTNWDKYRWIFPFEYPCCLALALAQGGNIPHFGDSPTDVYSSNGPNRNWKQEMETGLIRMSRTGGDLTIADPSKDEDAFRLVNLQPNLDVLIALLRGGAKATDAALAAARKVPDPQFLTLLEAQRAPEPSIHHLSTTSATNPQNVALINAVELNRADLVRKLVLEGDADPSSRKRMSFLHNSSQPYRQLDCESALVLAIVKNKAEVVKALLANGLSDSGPVEWHVCCSARDSTLPAYGATYSYPSILALAVGRGGTVRAWDGSIAPALQTDTDVGKVHTNKVGAEVRVDRWQPQGELSDIVQIVPSLEVVSMLLHAGASVTADAEAATSKNPDVRFIQLLTKHKEIVKRQNEAQFQALLERHVSELTTGASTNTVQTSGLEHTTLADKVAALEFKIAQLTTTHQTELDALKLRVSTLERDLKAVSTSAPTEARVAVPPRPVQKIMHVIRDFMPTAPDEVLLQFGQQAFVNVAFADGWASGMNTSTHSSGFFPLVCVSETQGHPSSSDGLLPGITPRMSSTSTTRQLPTNPFYPSAPPPSSVYWGN</sequence>
<protein>
    <submittedName>
        <fullName evidence="5">Uncharacterized protein</fullName>
    </submittedName>
</protein>
<dbReference type="PROSITE" id="PS50088">
    <property type="entry name" value="ANK_REPEAT"/>
    <property type="match status" value="1"/>
</dbReference>
<dbReference type="Proteomes" id="UP000070544">
    <property type="component" value="Unassembled WGS sequence"/>
</dbReference>
<evidence type="ECO:0000256" key="4">
    <source>
        <dbReference type="SAM" id="MobiDB-lite"/>
    </source>
</evidence>
<evidence type="ECO:0000256" key="1">
    <source>
        <dbReference type="ARBA" id="ARBA00022737"/>
    </source>
</evidence>
<dbReference type="Gene3D" id="2.30.30.40">
    <property type="entry name" value="SH3 Domains"/>
    <property type="match status" value="1"/>
</dbReference>
<dbReference type="PANTHER" id="PTHR24198:SF165">
    <property type="entry name" value="ANKYRIN REPEAT-CONTAINING PROTEIN-RELATED"/>
    <property type="match status" value="1"/>
</dbReference>
<dbReference type="PANTHER" id="PTHR24198">
    <property type="entry name" value="ANKYRIN REPEAT AND PROTEIN KINASE DOMAIN-CONTAINING PROTEIN"/>
    <property type="match status" value="1"/>
</dbReference>
<proteinExistence type="predicted"/>
<dbReference type="GO" id="GO:0005737">
    <property type="term" value="C:cytoplasm"/>
    <property type="evidence" value="ECO:0007669"/>
    <property type="project" value="TreeGrafter"/>
</dbReference>
<keyword evidence="1" id="KW-0677">Repeat</keyword>
<gene>
    <name evidence="5" type="ORF">M427DRAFT_35452</name>
</gene>
<evidence type="ECO:0000313" key="6">
    <source>
        <dbReference type="Proteomes" id="UP000070544"/>
    </source>
</evidence>
<keyword evidence="2 3" id="KW-0040">ANK repeat</keyword>
<dbReference type="EMBL" id="KQ965797">
    <property type="protein sequence ID" value="KXS11701.1"/>
    <property type="molecule type" value="Genomic_DNA"/>
</dbReference>
<dbReference type="AlphaFoldDB" id="A0A139A4H8"/>
<feature type="repeat" description="ANK" evidence="3">
    <location>
        <begin position="56"/>
        <end position="88"/>
    </location>
</feature>
<organism evidence="5 6">
    <name type="scientific">Gonapodya prolifera (strain JEL478)</name>
    <name type="common">Monoblepharis prolifera</name>
    <dbReference type="NCBI Taxonomy" id="1344416"/>
    <lineage>
        <taxon>Eukaryota</taxon>
        <taxon>Fungi</taxon>
        <taxon>Fungi incertae sedis</taxon>
        <taxon>Chytridiomycota</taxon>
        <taxon>Chytridiomycota incertae sedis</taxon>
        <taxon>Monoblepharidomycetes</taxon>
        <taxon>Monoblepharidales</taxon>
        <taxon>Gonapodyaceae</taxon>
        <taxon>Gonapodya</taxon>
    </lineage>
</organism>
<keyword evidence="6" id="KW-1185">Reference proteome</keyword>